<dbReference type="AlphaFoldDB" id="A0A1G2P3K3"/>
<accession>A0A1G2P3K3</accession>
<evidence type="ECO:0000313" key="2">
    <source>
        <dbReference type="EMBL" id="OHA42202.1"/>
    </source>
</evidence>
<proteinExistence type="predicted"/>
<comment type="caution">
    <text evidence="2">The sequence shown here is derived from an EMBL/GenBank/DDBJ whole genome shotgun (WGS) entry which is preliminary data.</text>
</comment>
<reference evidence="2 3" key="1">
    <citation type="journal article" date="2016" name="Nat. Commun.">
        <title>Thousands of microbial genomes shed light on interconnected biogeochemical processes in an aquifer system.</title>
        <authorList>
            <person name="Anantharaman K."/>
            <person name="Brown C.T."/>
            <person name="Hug L.A."/>
            <person name="Sharon I."/>
            <person name="Castelle C.J."/>
            <person name="Probst A.J."/>
            <person name="Thomas B.C."/>
            <person name="Singh A."/>
            <person name="Wilkins M.J."/>
            <person name="Karaoz U."/>
            <person name="Brodie E.L."/>
            <person name="Williams K.H."/>
            <person name="Hubbard S.S."/>
            <person name="Banfield J.F."/>
        </authorList>
    </citation>
    <scope>NUCLEOTIDE SEQUENCE [LARGE SCALE GENOMIC DNA]</scope>
</reference>
<name>A0A1G2P3K3_9BACT</name>
<keyword evidence="1" id="KW-1133">Transmembrane helix</keyword>
<dbReference type="EMBL" id="MHSK01000017">
    <property type="protein sequence ID" value="OHA42202.1"/>
    <property type="molecule type" value="Genomic_DNA"/>
</dbReference>
<keyword evidence="1" id="KW-0812">Transmembrane</keyword>
<evidence type="ECO:0000313" key="3">
    <source>
        <dbReference type="Proteomes" id="UP000177269"/>
    </source>
</evidence>
<protein>
    <submittedName>
        <fullName evidence="2">Uncharacterized protein</fullName>
    </submittedName>
</protein>
<sequence length="106" mass="12136">MTNAGLKKFQNNKKLFWYLLMAIVVAVSTYAYFVNQAVYAVAEREKIETKISALNSKLGEIEFKYIALKNEISPEYAYSLGFHDVKNQNFISKKDNADELSLKTGR</sequence>
<gene>
    <name evidence="2" type="ORF">A3G52_00420</name>
</gene>
<organism evidence="2 3">
    <name type="scientific">Candidatus Taylorbacteria bacterium RIFCSPLOWO2_12_FULL_43_20</name>
    <dbReference type="NCBI Taxonomy" id="1802332"/>
    <lineage>
        <taxon>Bacteria</taxon>
        <taxon>Candidatus Tayloriibacteriota</taxon>
    </lineage>
</organism>
<keyword evidence="1" id="KW-0472">Membrane</keyword>
<feature type="transmembrane region" description="Helical" evidence="1">
    <location>
        <begin position="15"/>
        <end position="33"/>
    </location>
</feature>
<dbReference type="Proteomes" id="UP000177269">
    <property type="component" value="Unassembled WGS sequence"/>
</dbReference>
<evidence type="ECO:0000256" key="1">
    <source>
        <dbReference type="SAM" id="Phobius"/>
    </source>
</evidence>